<evidence type="ECO:0000256" key="1">
    <source>
        <dbReference type="SAM" id="MobiDB-lite"/>
    </source>
</evidence>
<dbReference type="GeneID" id="18935085"/>
<evidence type="ECO:0000313" key="2">
    <source>
        <dbReference type="EMBL" id="EGG11956.1"/>
    </source>
</evidence>
<name>F4R6Z8_MELLP</name>
<accession>F4R6Z8</accession>
<dbReference type="Proteomes" id="UP000001072">
    <property type="component" value="Unassembled WGS sequence"/>
</dbReference>
<protein>
    <submittedName>
        <fullName evidence="2">Uncharacterized protein</fullName>
    </submittedName>
</protein>
<reference evidence="3" key="1">
    <citation type="journal article" date="2011" name="Proc. Natl. Acad. Sci. U.S.A.">
        <title>Obligate biotrophy features unraveled by the genomic analysis of rust fungi.</title>
        <authorList>
            <person name="Duplessis S."/>
            <person name="Cuomo C.A."/>
            <person name="Lin Y.-C."/>
            <person name="Aerts A."/>
            <person name="Tisserant E."/>
            <person name="Veneault-Fourrey C."/>
            <person name="Joly D.L."/>
            <person name="Hacquard S."/>
            <person name="Amselem J."/>
            <person name="Cantarel B.L."/>
            <person name="Chiu R."/>
            <person name="Coutinho P.M."/>
            <person name="Feau N."/>
            <person name="Field M."/>
            <person name="Frey P."/>
            <person name="Gelhaye E."/>
            <person name="Goldberg J."/>
            <person name="Grabherr M.G."/>
            <person name="Kodira C.D."/>
            <person name="Kohler A."/>
            <person name="Kuees U."/>
            <person name="Lindquist E.A."/>
            <person name="Lucas S.M."/>
            <person name="Mago R."/>
            <person name="Mauceli E."/>
            <person name="Morin E."/>
            <person name="Murat C."/>
            <person name="Pangilinan J.L."/>
            <person name="Park R."/>
            <person name="Pearson M."/>
            <person name="Quesneville H."/>
            <person name="Rouhier N."/>
            <person name="Sakthikumar S."/>
            <person name="Salamov A.A."/>
            <person name="Schmutz J."/>
            <person name="Selles B."/>
            <person name="Shapiro H."/>
            <person name="Tanguay P."/>
            <person name="Tuskan G.A."/>
            <person name="Henrissat B."/>
            <person name="Van de Peer Y."/>
            <person name="Rouze P."/>
            <person name="Ellis J.G."/>
            <person name="Dodds P.N."/>
            <person name="Schein J.E."/>
            <person name="Zhong S."/>
            <person name="Hamelin R.C."/>
            <person name="Grigoriev I.V."/>
            <person name="Szabo L.J."/>
            <person name="Martin F."/>
        </authorList>
    </citation>
    <scope>NUCLEOTIDE SEQUENCE [LARGE SCALE GENOMIC DNA]</scope>
    <source>
        <strain evidence="3">98AG31 / pathotype 3-4-7</strain>
    </source>
</reference>
<dbReference type="AlphaFoldDB" id="F4R6Z8"/>
<dbReference type="InParanoid" id="F4R6Z8"/>
<feature type="compositionally biased region" description="Polar residues" evidence="1">
    <location>
        <begin position="36"/>
        <end position="49"/>
    </location>
</feature>
<proteinExistence type="predicted"/>
<feature type="compositionally biased region" description="Low complexity" evidence="1">
    <location>
        <begin position="23"/>
        <end position="35"/>
    </location>
</feature>
<keyword evidence="3" id="KW-1185">Reference proteome</keyword>
<dbReference type="RefSeq" id="XP_007404331.1">
    <property type="nucleotide sequence ID" value="XM_007404269.1"/>
</dbReference>
<dbReference type="VEuPathDB" id="FungiDB:MELLADRAFT_89093"/>
<feature type="region of interest" description="Disordered" evidence="1">
    <location>
        <begin position="23"/>
        <end position="52"/>
    </location>
</feature>
<dbReference type="HOGENOM" id="CLU_479033_0_0_1"/>
<sequence length="601" mass="67045">MGQEAWTPNQQSDAFGCIPVHSQTSQLSATSTTPSRQPLSNQSSSANKANTENNNEIEVVNPSQSCLINQHLNLCEPIHIDPSHRNLNQRLNPTATHLASGRARNAAHSIYEARQIRHESFVQAAAQGRDNFWNDHRDPMFYPREEPVCSSGSFSSALADPQQCGASATYHPTCGLLQAGSGRLTAPSPPLEPRFMPNQPSTESQVKMVTLRVFHEAYFWGPKDRNRTLAQRSSSRRAIEKPVWNCDKTEKNDTGPKHYIKFDLNHSSPQAVIDLMVESLNKVQTNLGTYLSNVSHPQSVSWLGVSLTPKSFFRGPKYHLRELIEWNQFKNLSDHNTQPSSAGLLVQMANPDLDVAAERRKEEVGSYISSWNTQQAVVNNQPSGSATAELTASENLPLNVTIKLKNILTNNGSEQCRFRDPQESKKWCHMTPRKIKIWVDAIILARQEGRNNVDLWTPPKLPAFKTFLNGQLPPGYLEFPDDPPPAGFMAAAPAPLTQQPIPSATPAQLHDDRIYQRKYSGDMEAFLNYAEFPESDHTLRTKLSEAHYTRWSDLKPSDDMNSKELQAIGIARGDANHLLGSSVRYEGFLLAKLAGLDAQQL</sequence>
<evidence type="ECO:0000313" key="3">
    <source>
        <dbReference type="Proteomes" id="UP000001072"/>
    </source>
</evidence>
<gene>
    <name evidence="2" type="ORF">MELLADRAFT_89093</name>
</gene>
<organism evidence="3">
    <name type="scientific">Melampsora larici-populina (strain 98AG31 / pathotype 3-4-7)</name>
    <name type="common">Poplar leaf rust fungus</name>
    <dbReference type="NCBI Taxonomy" id="747676"/>
    <lineage>
        <taxon>Eukaryota</taxon>
        <taxon>Fungi</taxon>
        <taxon>Dikarya</taxon>
        <taxon>Basidiomycota</taxon>
        <taxon>Pucciniomycotina</taxon>
        <taxon>Pucciniomycetes</taxon>
        <taxon>Pucciniales</taxon>
        <taxon>Melampsoraceae</taxon>
        <taxon>Melampsora</taxon>
    </lineage>
</organism>
<dbReference type="KEGG" id="mlr:MELLADRAFT_89093"/>
<dbReference type="EMBL" id="GL883091">
    <property type="protein sequence ID" value="EGG11956.1"/>
    <property type="molecule type" value="Genomic_DNA"/>
</dbReference>